<sequence>MVSVAGRAASGHEHPAPDPTVVEGFYRRMRAVAPAAVGAIERDRADDPGRAFGDTACGRLVGSLEPDGVRALGMWVHHWCMRFYDDDTRAARRLLREIAARPTLGWTADEVHWMLRESYAASPVAADRFSLPLAAAGELAPRVSPWAGGGPPRQPAPAERD</sequence>
<evidence type="ECO:0000313" key="3">
    <source>
        <dbReference type="Proteomes" id="UP000478148"/>
    </source>
</evidence>
<evidence type="ECO:0000313" key="2">
    <source>
        <dbReference type="EMBL" id="NGM13871.1"/>
    </source>
</evidence>
<organism evidence="2 3">
    <name type="scientific">Verrucosispora sioxanthis</name>
    <dbReference type="NCBI Taxonomy" id="2499994"/>
    <lineage>
        <taxon>Bacteria</taxon>
        <taxon>Bacillati</taxon>
        <taxon>Actinomycetota</taxon>
        <taxon>Actinomycetes</taxon>
        <taxon>Micromonosporales</taxon>
        <taxon>Micromonosporaceae</taxon>
        <taxon>Micromonospora</taxon>
    </lineage>
</organism>
<dbReference type="RefSeq" id="WP_164447778.1">
    <property type="nucleotide sequence ID" value="NZ_SAIY01000004.1"/>
</dbReference>
<reference evidence="2 3" key="1">
    <citation type="submission" date="2020-02" db="EMBL/GenBank/DDBJ databases">
        <title>Draft Genome Sequence of Verrucosispora sp. Strain CWR15, Isolated from Gulf of Mexico Sponge.</title>
        <authorList>
            <person name="Kennedy S.J."/>
            <person name="Cella E."/>
            <person name="Azarian T."/>
            <person name="Baker B.J."/>
            <person name="Shaw L.N."/>
        </authorList>
    </citation>
    <scope>NUCLEOTIDE SEQUENCE [LARGE SCALE GENOMIC DNA]</scope>
    <source>
        <strain evidence="2 3">CWR15</strain>
    </source>
</reference>
<keyword evidence="3" id="KW-1185">Reference proteome</keyword>
<evidence type="ECO:0000256" key="1">
    <source>
        <dbReference type="SAM" id="MobiDB-lite"/>
    </source>
</evidence>
<proteinExistence type="predicted"/>
<dbReference type="AlphaFoldDB" id="A0A6M1L445"/>
<accession>A0A6M1L445</accession>
<gene>
    <name evidence="2" type="ORF">ENC19_14955</name>
</gene>
<protein>
    <submittedName>
        <fullName evidence="2">Uncharacterized protein</fullName>
    </submittedName>
</protein>
<name>A0A6M1L445_9ACTN</name>
<feature type="region of interest" description="Disordered" evidence="1">
    <location>
        <begin position="141"/>
        <end position="161"/>
    </location>
</feature>
<dbReference type="Proteomes" id="UP000478148">
    <property type="component" value="Unassembled WGS sequence"/>
</dbReference>
<comment type="caution">
    <text evidence="2">The sequence shown here is derived from an EMBL/GenBank/DDBJ whole genome shotgun (WGS) entry which is preliminary data.</text>
</comment>
<dbReference type="EMBL" id="SAIY01000004">
    <property type="protein sequence ID" value="NGM13871.1"/>
    <property type="molecule type" value="Genomic_DNA"/>
</dbReference>